<evidence type="ECO:0000256" key="1">
    <source>
        <dbReference type="SAM" id="Phobius"/>
    </source>
</evidence>
<name>A0A2I1HXT8_9ACTO</name>
<evidence type="ECO:0000313" key="3">
    <source>
        <dbReference type="Proteomes" id="UP000234198"/>
    </source>
</evidence>
<reference evidence="2 3" key="1">
    <citation type="submission" date="2017-12" db="EMBL/GenBank/DDBJ databases">
        <title>Phylogenetic diversity of female urinary microbiome.</title>
        <authorList>
            <person name="Thomas-White K."/>
            <person name="Wolfe A.J."/>
        </authorList>
    </citation>
    <scope>NUCLEOTIDE SEQUENCE [LARGE SCALE GENOMIC DNA]</scope>
    <source>
        <strain evidence="2 3">UMB0018</strain>
    </source>
</reference>
<dbReference type="EMBL" id="PKKM01000018">
    <property type="protein sequence ID" value="PKY63690.1"/>
    <property type="molecule type" value="Genomic_DNA"/>
</dbReference>
<evidence type="ECO:0000313" key="2">
    <source>
        <dbReference type="EMBL" id="PKY63690.1"/>
    </source>
</evidence>
<protein>
    <submittedName>
        <fullName evidence="2">Uncharacterized protein</fullName>
    </submittedName>
</protein>
<keyword evidence="1" id="KW-1133">Transmembrane helix</keyword>
<keyword evidence="1" id="KW-0812">Transmembrane</keyword>
<comment type="caution">
    <text evidence="2">The sequence shown here is derived from an EMBL/GenBank/DDBJ whole genome shotgun (WGS) entry which is preliminary data.</text>
</comment>
<dbReference type="Proteomes" id="UP000234198">
    <property type="component" value="Unassembled WGS sequence"/>
</dbReference>
<dbReference type="AlphaFoldDB" id="A0A2I1HXT8"/>
<accession>A0A2I1HXT8</accession>
<feature type="transmembrane region" description="Helical" evidence="1">
    <location>
        <begin position="29"/>
        <end position="54"/>
    </location>
</feature>
<proteinExistence type="predicted"/>
<organism evidence="2 3">
    <name type="scientific">Schaalia odontolytica</name>
    <dbReference type="NCBI Taxonomy" id="1660"/>
    <lineage>
        <taxon>Bacteria</taxon>
        <taxon>Bacillati</taxon>
        <taxon>Actinomycetota</taxon>
        <taxon>Actinomycetes</taxon>
        <taxon>Actinomycetales</taxon>
        <taxon>Actinomycetaceae</taxon>
        <taxon>Schaalia</taxon>
    </lineage>
</organism>
<sequence length="102" mass="11254">MLLLLAPSVMTFLISLEPGDHSDNGDGSYWLPGLLLIPCMLFGLPAVFLAYCVGIAEWVMWVQAARRQHAESARMYVVPPVIMVIGYILVRLSMFAIGSLDI</sequence>
<feature type="transmembrane region" description="Helical" evidence="1">
    <location>
        <begin position="75"/>
        <end position="97"/>
    </location>
</feature>
<gene>
    <name evidence="2" type="ORF">CYJ22_09675</name>
</gene>
<keyword evidence="1" id="KW-0472">Membrane</keyword>